<dbReference type="Pfam" id="PF20275">
    <property type="entry name" value="CTD10"/>
    <property type="match status" value="1"/>
</dbReference>
<proteinExistence type="predicted"/>
<sequence>MNRSKYFNYIEEKLEVLARRIEKRGKINLLDLNIYSETFFAELMNLLFGLTLVNMNILKQNVEGIDLVDVNHKVVAQVSSTCTKQKIEGSLNKDIFRRYSGYRFIFVSIAKDATKLRDMSFINPHNAAFSPTDDIVDINTLLNVILSMEIDKQREVFEFVKKELGNDVDLLKVDTNLATIINILANENLANCIEAPEINSFEIDKKITFNDLSDVKDTIDDYKIFYQKLDEKYAEFDREGSNKSFSVFQIIKKQYTMHQHEKANSKELFYSIIDNITKIIIESKNYIEIPYEELELCVCILVVDAFIRCKIFKNPEGYSHVIAG</sequence>
<organism evidence="3 4">
    <name type="scientific">Paenibacillus glacialis</name>
    <dbReference type="NCBI Taxonomy" id="494026"/>
    <lineage>
        <taxon>Bacteria</taxon>
        <taxon>Bacillati</taxon>
        <taxon>Bacillota</taxon>
        <taxon>Bacilli</taxon>
        <taxon>Bacillales</taxon>
        <taxon>Paenibacillaceae</taxon>
        <taxon>Paenibacillus</taxon>
    </lineage>
</organism>
<accession>A0A168MB96</accession>
<feature type="domain" description="ABC-three component systems C-terminal" evidence="1">
    <location>
        <begin position="176"/>
        <end position="313"/>
    </location>
</feature>
<evidence type="ECO:0000259" key="1">
    <source>
        <dbReference type="Pfam" id="PF20275"/>
    </source>
</evidence>
<dbReference type="RefSeq" id="WP_068530937.1">
    <property type="nucleotide sequence ID" value="NZ_LVJH01000007.1"/>
</dbReference>
<gene>
    <name evidence="3" type="ORF">PGLA_07355</name>
</gene>
<dbReference type="Pfam" id="PF21941">
    <property type="entry name" value="SMEK_N"/>
    <property type="match status" value="1"/>
</dbReference>
<dbReference type="InterPro" id="IPR046919">
    <property type="entry name" value="ABC-3C_CTD10"/>
</dbReference>
<evidence type="ECO:0000313" key="4">
    <source>
        <dbReference type="Proteomes" id="UP000076967"/>
    </source>
</evidence>
<feature type="domain" description="SMEK" evidence="2">
    <location>
        <begin position="9"/>
        <end position="145"/>
    </location>
</feature>
<evidence type="ECO:0000313" key="3">
    <source>
        <dbReference type="EMBL" id="OAB44464.1"/>
    </source>
</evidence>
<reference evidence="3 4" key="1">
    <citation type="submission" date="2016-03" db="EMBL/GenBank/DDBJ databases">
        <title>Draft genome sequence of Paenibacillus glacialis DSM 22343.</title>
        <authorList>
            <person name="Shin S.-K."/>
            <person name="Yi H."/>
        </authorList>
    </citation>
    <scope>NUCLEOTIDE SEQUENCE [LARGE SCALE GENOMIC DNA]</scope>
    <source>
        <strain evidence="3 4">DSM 22343</strain>
    </source>
</reference>
<dbReference type="Proteomes" id="UP000076967">
    <property type="component" value="Unassembled WGS sequence"/>
</dbReference>
<name>A0A168MB96_9BACL</name>
<keyword evidence="4" id="KW-1185">Reference proteome</keyword>
<comment type="caution">
    <text evidence="3">The sequence shown here is derived from an EMBL/GenBank/DDBJ whole genome shotgun (WGS) entry which is preliminary data.</text>
</comment>
<evidence type="ECO:0008006" key="5">
    <source>
        <dbReference type="Google" id="ProtNLM"/>
    </source>
</evidence>
<protein>
    <recommendedName>
        <fullName evidence="5">SMEK domain-containing protein</fullName>
    </recommendedName>
</protein>
<dbReference type="EMBL" id="LVJH01000007">
    <property type="protein sequence ID" value="OAB44464.1"/>
    <property type="molecule type" value="Genomic_DNA"/>
</dbReference>
<dbReference type="NCBIfam" id="NF033859">
    <property type="entry name" value="SMEK_N"/>
    <property type="match status" value="1"/>
</dbReference>
<dbReference type="InterPro" id="IPR047740">
    <property type="entry name" value="SMEK_dom"/>
</dbReference>
<evidence type="ECO:0000259" key="2">
    <source>
        <dbReference type="Pfam" id="PF21941"/>
    </source>
</evidence>
<dbReference type="AlphaFoldDB" id="A0A168MB96"/>
<dbReference type="STRING" id="494026.PGLA_07355"/>
<dbReference type="OrthoDB" id="397330at2"/>